<feature type="compositionally biased region" description="Acidic residues" evidence="1">
    <location>
        <begin position="39"/>
        <end position="53"/>
    </location>
</feature>
<gene>
    <name evidence="3" type="ORF">LAZ67_1006120</name>
</gene>
<evidence type="ECO:0000313" key="4">
    <source>
        <dbReference type="Proteomes" id="UP001235939"/>
    </source>
</evidence>
<dbReference type="EMBL" id="CP092863">
    <property type="protein sequence ID" value="UYV61715.1"/>
    <property type="molecule type" value="Genomic_DNA"/>
</dbReference>
<dbReference type="Proteomes" id="UP001235939">
    <property type="component" value="Chromosome 01"/>
</dbReference>
<dbReference type="Pfam" id="PF13843">
    <property type="entry name" value="DDE_Tnp_1_7"/>
    <property type="match status" value="3"/>
</dbReference>
<feature type="domain" description="PiggyBac transposable element-derived protein" evidence="2">
    <location>
        <begin position="289"/>
        <end position="509"/>
    </location>
</feature>
<accession>A0ABY6K1M1</accession>
<sequence>MASTSERNQSESDMDCDEIICDLSDTSDTEIYSYHDTDSEQNSEADEELPNDDSEFYFGKDGVTKWKNTMWQKTQIRTRSVNIISQLPGPKSEAKSIESESDAFTKIIDNEDFSRERDAKLTTVTEILDLFGLLIMSGVKRAAHLTYKELWAVDGSEVEIVRAIMSQERFLFLLRCLRFDDITTRKERKKLDKLAPIREFVEAFEEEDFDELDDDNFSDDEEYIPHSSDSEQEEDDEQEPHQDSTYFFGRDKMTKWKKEEWRTSRVRTRAINIITHLPCSKQFGKNTPTPLEAFLKFISIDIIKKIVEYTNIFIETIRPNYSRERDCRNTDKNEIRCLLGLIIIIGKNRASHLHFKEIWNANGTGIEICRAAMAYERFLFLLRVIRFDNVLTRQIRRDNDKFAALREIFEMFVANCKQMYSPGEYLTIDEKLIPFRGKCNFRQYIPNKPAKYGLKMYMMSDAHTFYTVNMEPYVGNNRGPFYKSNASDDVVKRLVEPVSGTKRNITTDNWNRPIFSSIFGFNENTTLVSYVPKKSKSVILLSTMHSTMTIDEDTGDKMKPEIVTFYNQTKIGVDVVDQMSGTYSVGRRTRRWPLCIFFDLVNVAEINAQVLYNANHLQEEPIKRRHFLEKIGLSLIDEHIKEHLCIVSLPKDIKLALRRIIGVANEQTVPGQSEPLSKKQKRCHLCDRSKDRKTKTTCKNCKRNICNNHSFIMCAECFEN</sequence>
<feature type="domain" description="PiggyBac transposable element-derived protein" evidence="2">
    <location>
        <begin position="519"/>
        <end position="608"/>
    </location>
</feature>
<proteinExistence type="predicted"/>
<dbReference type="InterPro" id="IPR029526">
    <property type="entry name" value="PGBD"/>
</dbReference>
<dbReference type="PANTHER" id="PTHR46599:SF3">
    <property type="entry name" value="PIGGYBAC TRANSPOSABLE ELEMENT-DERIVED PROTEIN 4"/>
    <property type="match status" value="1"/>
</dbReference>
<feature type="region of interest" description="Disordered" evidence="1">
    <location>
        <begin position="34"/>
        <end position="53"/>
    </location>
</feature>
<keyword evidence="4" id="KW-1185">Reference proteome</keyword>
<evidence type="ECO:0000256" key="1">
    <source>
        <dbReference type="SAM" id="MobiDB-lite"/>
    </source>
</evidence>
<dbReference type="PANTHER" id="PTHR46599">
    <property type="entry name" value="PIGGYBAC TRANSPOSABLE ELEMENT-DERIVED PROTEIN 4"/>
    <property type="match status" value="1"/>
</dbReference>
<organism evidence="3 4">
    <name type="scientific">Cordylochernes scorpioides</name>
    <dbReference type="NCBI Taxonomy" id="51811"/>
    <lineage>
        <taxon>Eukaryota</taxon>
        <taxon>Metazoa</taxon>
        <taxon>Ecdysozoa</taxon>
        <taxon>Arthropoda</taxon>
        <taxon>Chelicerata</taxon>
        <taxon>Arachnida</taxon>
        <taxon>Pseudoscorpiones</taxon>
        <taxon>Cheliferoidea</taxon>
        <taxon>Chernetidae</taxon>
        <taxon>Cordylochernes</taxon>
    </lineage>
</organism>
<name>A0ABY6K1M1_9ARAC</name>
<feature type="compositionally biased region" description="Acidic residues" evidence="1">
    <location>
        <begin position="212"/>
        <end position="222"/>
    </location>
</feature>
<feature type="domain" description="PiggyBac transposable element-derived protein" evidence="2">
    <location>
        <begin position="115"/>
        <end position="206"/>
    </location>
</feature>
<feature type="region of interest" description="Disordered" evidence="1">
    <location>
        <begin position="212"/>
        <end position="244"/>
    </location>
</feature>
<evidence type="ECO:0000313" key="3">
    <source>
        <dbReference type="EMBL" id="UYV61715.1"/>
    </source>
</evidence>
<protein>
    <recommendedName>
        <fullName evidence="2">PiggyBac transposable element-derived protein domain-containing protein</fullName>
    </recommendedName>
</protein>
<reference evidence="3 4" key="1">
    <citation type="submission" date="2022-01" db="EMBL/GenBank/DDBJ databases">
        <title>A chromosomal length assembly of Cordylochernes scorpioides.</title>
        <authorList>
            <person name="Zeh D."/>
            <person name="Zeh J."/>
        </authorList>
    </citation>
    <scope>NUCLEOTIDE SEQUENCE [LARGE SCALE GENOMIC DNA]</scope>
    <source>
        <strain evidence="3">IN4F17</strain>
        <tissue evidence="3">Whole Body</tissue>
    </source>
</reference>
<evidence type="ECO:0000259" key="2">
    <source>
        <dbReference type="Pfam" id="PF13843"/>
    </source>
</evidence>